<sequence>MLQLCQTYVA</sequence>
<comment type="caution">
    <text evidence="1">The sequence shown here is derived from an EMBL/GenBank/DDBJ whole genome shotgun (WGS) entry which is preliminary data.</text>
</comment>
<proteinExistence type="predicted"/>
<evidence type="ECO:0000313" key="1">
    <source>
        <dbReference type="EMBL" id="KYF45401.1"/>
    </source>
</evidence>
<dbReference type="EMBL" id="AGQS02004085">
    <property type="protein sequence ID" value="KYF45401.1"/>
    <property type="molecule type" value="Genomic_DNA"/>
</dbReference>
<dbReference type="GO" id="GO:0008233">
    <property type="term" value="F:peptidase activity"/>
    <property type="evidence" value="ECO:0007669"/>
    <property type="project" value="UniProtKB-KW"/>
</dbReference>
<dbReference type="VEuPathDB" id="ToxoDB:TGARI_265190B"/>
<name>A0A139Y2Q5_TOXGO</name>
<organism evidence="1 2">
    <name type="scientific">Toxoplasma gondii ARI</name>
    <dbReference type="NCBI Taxonomy" id="1074872"/>
    <lineage>
        <taxon>Eukaryota</taxon>
        <taxon>Sar</taxon>
        <taxon>Alveolata</taxon>
        <taxon>Apicomplexa</taxon>
        <taxon>Conoidasida</taxon>
        <taxon>Coccidia</taxon>
        <taxon>Eucoccidiorida</taxon>
        <taxon>Eimeriorina</taxon>
        <taxon>Sarcocystidae</taxon>
        <taxon>Toxoplasma</taxon>
    </lineage>
</organism>
<dbReference type="GO" id="GO:0006508">
    <property type="term" value="P:proteolysis"/>
    <property type="evidence" value="ECO:0007669"/>
    <property type="project" value="UniProtKB-KW"/>
</dbReference>
<keyword evidence="1" id="KW-0378">Hydrolase</keyword>
<keyword evidence="1" id="KW-0645">Protease</keyword>
<dbReference type="Proteomes" id="UP000074247">
    <property type="component" value="Unassembled WGS sequence"/>
</dbReference>
<protein>
    <submittedName>
        <fullName evidence="1">Ulp1 protease family, C-terminal catalytic domain-containing protein</fullName>
        <ecNumber evidence="1">3.4.22.68</ecNumber>
    </submittedName>
</protein>
<reference evidence="1 2" key="1">
    <citation type="journal article" date="2016" name="Nat. Commun.">
        <title>Local admixture of amplified and diversified secreted pathogenesis determinants shapes mosaic Toxoplasma gondii genomes.</title>
        <authorList>
            <person name="Lorenzi H."/>
            <person name="Khan A."/>
            <person name="Behnke M.S."/>
            <person name="Namasivayam S."/>
            <person name="Swapna L.S."/>
            <person name="Hadjithomas M."/>
            <person name="Karamycheva S."/>
            <person name="Pinney D."/>
            <person name="Brunk B.P."/>
            <person name="Ajioka J.W."/>
            <person name="Ajzenberg D."/>
            <person name="Boothroyd J.C."/>
            <person name="Boyle J.P."/>
            <person name="Darde M.L."/>
            <person name="Diaz-Miranda M.A."/>
            <person name="Dubey J.P."/>
            <person name="Fritz H.M."/>
            <person name="Gennari S.M."/>
            <person name="Gregory B.D."/>
            <person name="Kim K."/>
            <person name="Saeij J.P."/>
            <person name="Su C."/>
            <person name="White M.W."/>
            <person name="Zhu X.Q."/>
            <person name="Howe D.K."/>
            <person name="Rosenthal B.M."/>
            <person name="Grigg M.E."/>
            <person name="Parkinson J."/>
            <person name="Liu L."/>
            <person name="Kissinger J.C."/>
            <person name="Roos D.S."/>
            <person name="Sibley L.D."/>
        </authorList>
    </citation>
    <scope>NUCLEOTIDE SEQUENCE [LARGE SCALE GENOMIC DNA]</scope>
    <source>
        <strain evidence="1 2">ARI</strain>
    </source>
</reference>
<accession>A0A139Y2Q5</accession>
<dbReference type="EC" id="3.4.22.68" evidence="1"/>
<gene>
    <name evidence="1" type="ORF">TGARI_265190B</name>
</gene>
<evidence type="ECO:0000313" key="2">
    <source>
        <dbReference type="Proteomes" id="UP000074247"/>
    </source>
</evidence>